<name>A0A0C9UI47_SPHS4</name>
<dbReference type="EMBL" id="KN837128">
    <property type="protein sequence ID" value="KIJ42743.1"/>
    <property type="molecule type" value="Genomic_DNA"/>
</dbReference>
<reference evidence="1 2" key="1">
    <citation type="submission" date="2014-06" db="EMBL/GenBank/DDBJ databases">
        <title>Evolutionary Origins and Diversification of the Mycorrhizal Mutualists.</title>
        <authorList>
            <consortium name="DOE Joint Genome Institute"/>
            <consortium name="Mycorrhizal Genomics Consortium"/>
            <person name="Kohler A."/>
            <person name="Kuo A."/>
            <person name="Nagy L.G."/>
            <person name="Floudas D."/>
            <person name="Copeland A."/>
            <person name="Barry K.W."/>
            <person name="Cichocki N."/>
            <person name="Veneault-Fourrey C."/>
            <person name="LaButti K."/>
            <person name="Lindquist E.A."/>
            <person name="Lipzen A."/>
            <person name="Lundell T."/>
            <person name="Morin E."/>
            <person name="Murat C."/>
            <person name="Riley R."/>
            <person name="Ohm R."/>
            <person name="Sun H."/>
            <person name="Tunlid A."/>
            <person name="Henrissat B."/>
            <person name="Grigoriev I.V."/>
            <person name="Hibbett D.S."/>
            <person name="Martin F."/>
        </authorList>
    </citation>
    <scope>NUCLEOTIDE SEQUENCE [LARGE SCALE GENOMIC DNA]</scope>
    <source>
        <strain evidence="1 2">SS14</strain>
    </source>
</reference>
<dbReference type="Proteomes" id="UP000054279">
    <property type="component" value="Unassembled WGS sequence"/>
</dbReference>
<accession>A0A0C9UI47</accession>
<organism evidence="1 2">
    <name type="scientific">Sphaerobolus stellatus (strain SS14)</name>
    <dbReference type="NCBI Taxonomy" id="990650"/>
    <lineage>
        <taxon>Eukaryota</taxon>
        <taxon>Fungi</taxon>
        <taxon>Dikarya</taxon>
        <taxon>Basidiomycota</taxon>
        <taxon>Agaricomycotina</taxon>
        <taxon>Agaricomycetes</taxon>
        <taxon>Phallomycetidae</taxon>
        <taxon>Geastrales</taxon>
        <taxon>Sphaerobolaceae</taxon>
        <taxon>Sphaerobolus</taxon>
    </lineage>
</organism>
<keyword evidence="2" id="KW-1185">Reference proteome</keyword>
<dbReference type="AlphaFoldDB" id="A0A0C9UI47"/>
<evidence type="ECO:0000313" key="1">
    <source>
        <dbReference type="EMBL" id="KIJ42743.1"/>
    </source>
</evidence>
<dbReference type="HOGENOM" id="CLU_1960987_0_0_1"/>
<sequence length="128" mass="13786">MRDVFDAVAGLAEGELGPIFEPDPARIAVTQVGASRLLLRFAAFPPLVFLLKLAQRRLPSNQPIKDPDETHTVINLKLHISHTSARSSLLLASQPSTLTVGILSLDPLQGNEVGGMGVVWATIDDIRL</sequence>
<gene>
    <name evidence="1" type="ORF">M422DRAFT_254201</name>
</gene>
<proteinExistence type="predicted"/>
<evidence type="ECO:0000313" key="2">
    <source>
        <dbReference type="Proteomes" id="UP000054279"/>
    </source>
</evidence>
<protein>
    <submittedName>
        <fullName evidence="1">Uncharacterized protein</fullName>
    </submittedName>
</protein>